<keyword evidence="4" id="KW-1133">Transmembrane helix</keyword>
<dbReference type="PANTHER" id="PTHR11360">
    <property type="entry name" value="MONOCARBOXYLATE TRANSPORTER"/>
    <property type="match status" value="1"/>
</dbReference>
<dbReference type="InParanoid" id="A0A401G9V3"/>
<feature type="transmembrane region" description="Helical" evidence="4">
    <location>
        <begin position="249"/>
        <end position="271"/>
    </location>
</feature>
<dbReference type="SUPFAM" id="SSF103473">
    <property type="entry name" value="MFS general substrate transporter"/>
    <property type="match status" value="1"/>
</dbReference>
<keyword evidence="7" id="KW-1185">Reference proteome</keyword>
<feature type="transmembrane region" description="Helical" evidence="4">
    <location>
        <begin position="144"/>
        <end position="164"/>
    </location>
</feature>
<evidence type="ECO:0000256" key="2">
    <source>
        <dbReference type="ARBA" id="ARBA00006727"/>
    </source>
</evidence>
<dbReference type="InterPro" id="IPR011701">
    <property type="entry name" value="MFS"/>
</dbReference>
<comment type="subcellular location">
    <subcellularLocation>
        <location evidence="1">Membrane</location>
        <topology evidence="1">Multi-pass membrane protein</topology>
    </subcellularLocation>
</comment>
<accession>A0A401G9V3</accession>
<feature type="compositionally biased region" description="Polar residues" evidence="3">
    <location>
        <begin position="1"/>
        <end position="11"/>
    </location>
</feature>
<sequence>MQSDTSPSHSSEIIALSSPRSAVHGAPTKVEDKPVNPPPITFPDGGIRAWSNIAGCFLLSFTSYGQLNAFGVFQTYYSQTLLHGHSVSTIAWIGSTQLTISYVAGCILGRMFDIYGSRVLLVSGCLLSTFSLMMTSLATKYYQILLAQGFGLGIGIALQFYPILAVPSHWFCANRAAAIGIVIAGSSLSGIIYPIMLSRLFVSVGFPWAVRIVAFMNFGCQVLAIPFVKERFPPRLGIPLVDWQAFRETTFLLHALGGFFVAFALYTPYWYIELFSLQKGVGANLSFYMIAIMNAAGLVGRVVTGYAADKYGRFNTLAPVTLLGGISVLAIWATSWHTAEIVVFVLIFGFTSASYSSLASTATAQVTSDPSRIGARTGMFMTAMSPGILTGPSIAGAIVDASNGGYLGLQIFVGVFLVAGAALALAARWNGARSLVAVF</sequence>
<dbReference type="PROSITE" id="PS50850">
    <property type="entry name" value="MFS"/>
    <property type="match status" value="1"/>
</dbReference>
<feature type="transmembrane region" description="Helical" evidence="4">
    <location>
        <begin position="208"/>
        <end position="228"/>
    </location>
</feature>
<reference evidence="6 7" key="1">
    <citation type="journal article" date="2018" name="Sci. Rep.">
        <title>Genome sequence of the cauliflower mushroom Sparassis crispa (Hanabiratake) and its association with beneficial usage.</title>
        <authorList>
            <person name="Kiyama R."/>
            <person name="Furutani Y."/>
            <person name="Kawaguchi K."/>
            <person name="Nakanishi T."/>
        </authorList>
    </citation>
    <scope>NUCLEOTIDE SEQUENCE [LARGE SCALE GENOMIC DNA]</scope>
</reference>
<dbReference type="Pfam" id="PF07690">
    <property type="entry name" value="MFS_1"/>
    <property type="match status" value="1"/>
</dbReference>
<dbReference type="InterPro" id="IPR050327">
    <property type="entry name" value="Proton-linked_MCT"/>
</dbReference>
<dbReference type="InterPro" id="IPR020846">
    <property type="entry name" value="MFS_dom"/>
</dbReference>
<dbReference type="OrthoDB" id="6509908at2759"/>
<evidence type="ECO:0000313" key="6">
    <source>
        <dbReference type="EMBL" id="GBE78966.1"/>
    </source>
</evidence>
<feature type="transmembrane region" description="Helical" evidence="4">
    <location>
        <begin position="316"/>
        <end position="335"/>
    </location>
</feature>
<dbReference type="AlphaFoldDB" id="A0A401G9V3"/>
<feature type="domain" description="Major facilitator superfamily (MFS) profile" evidence="5">
    <location>
        <begin position="250"/>
        <end position="439"/>
    </location>
</feature>
<dbReference type="RefSeq" id="XP_027609879.1">
    <property type="nucleotide sequence ID" value="XM_027754078.1"/>
</dbReference>
<feature type="transmembrane region" description="Helical" evidence="4">
    <location>
        <begin position="90"/>
        <end position="112"/>
    </location>
</feature>
<feature type="transmembrane region" description="Helical" evidence="4">
    <location>
        <begin position="283"/>
        <end position="304"/>
    </location>
</feature>
<dbReference type="EMBL" id="BFAD01000002">
    <property type="protein sequence ID" value="GBE78966.1"/>
    <property type="molecule type" value="Genomic_DNA"/>
</dbReference>
<dbReference type="Gene3D" id="1.20.1250.20">
    <property type="entry name" value="MFS general substrate transporter like domains"/>
    <property type="match status" value="2"/>
</dbReference>
<evidence type="ECO:0000313" key="7">
    <source>
        <dbReference type="Proteomes" id="UP000287166"/>
    </source>
</evidence>
<organism evidence="6 7">
    <name type="scientific">Sparassis crispa</name>
    <dbReference type="NCBI Taxonomy" id="139825"/>
    <lineage>
        <taxon>Eukaryota</taxon>
        <taxon>Fungi</taxon>
        <taxon>Dikarya</taxon>
        <taxon>Basidiomycota</taxon>
        <taxon>Agaricomycotina</taxon>
        <taxon>Agaricomycetes</taxon>
        <taxon>Polyporales</taxon>
        <taxon>Sparassidaceae</taxon>
        <taxon>Sparassis</taxon>
    </lineage>
</organism>
<comment type="similarity">
    <text evidence="2">Belongs to the major facilitator superfamily. Monocarboxylate porter (TC 2.A.1.13) family.</text>
</comment>
<keyword evidence="4" id="KW-0472">Membrane</keyword>
<feature type="transmembrane region" description="Helical" evidence="4">
    <location>
        <begin position="119"/>
        <end position="138"/>
    </location>
</feature>
<dbReference type="Proteomes" id="UP000287166">
    <property type="component" value="Unassembled WGS sequence"/>
</dbReference>
<protein>
    <submittedName>
        <fullName evidence="6">Aspyridones efflux protein</fullName>
    </submittedName>
</protein>
<dbReference type="PANTHER" id="PTHR11360:SF177">
    <property type="entry name" value="RIBOFLAVIN TRANSPORTER MCH5"/>
    <property type="match status" value="1"/>
</dbReference>
<keyword evidence="4" id="KW-0812">Transmembrane</keyword>
<evidence type="ECO:0000259" key="5">
    <source>
        <dbReference type="PROSITE" id="PS50850"/>
    </source>
</evidence>
<dbReference type="InterPro" id="IPR036259">
    <property type="entry name" value="MFS_trans_sf"/>
</dbReference>
<name>A0A401G9V3_9APHY</name>
<comment type="caution">
    <text evidence="6">The sequence shown here is derived from an EMBL/GenBank/DDBJ whole genome shotgun (WGS) entry which is preliminary data.</text>
</comment>
<gene>
    <name evidence="6" type="ORF">SCP_0201630</name>
</gene>
<feature type="transmembrane region" description="Helical" evidence="4">
    <location>
        <begin position="341"/>
        <end position="358"/>
    </location>
</feature>
<evidence type="ECO:0000256" key="4">
    <source>
        <dbReference type="SAM" id="Phobius"/>
    </source>
</evidence>
<feature type="transmembrane region" description="Helical" evidence="4">
    <location>
        <begin position="176"/>
        <end position="196"/>
    </location>
</feature>
<dbReference type="GeneID" id="38775883"/>
<dbReference type="GO" id="GO:0022857">
    <property type="term" value="F:transmembrane transporter activity"/>
    <property type="evidence" value="ECO:0007669"/>
    <property type="project" value="InterPro"/>
</dbReference>
<feature type="transmembrane region" description="Helical" evidence="4">
    <location>
        <begin position="405"/>
        <end position="426"/>
    </location>
</feature>
<evidence type="ECO:0000256" key="3">
    <source>
        <dbReference type="SAM" id="MobiDB-lite"/>
    </source>
</evidence>
<feature type="transmembrane region" description="Helical" evidence="4">
    <location>
        <begin position="379"/>
        <end position="399"/>
    </location>
</feature>
<dbReference type="GO" id="GO:0016020">
    <property type="term" value="C:membrane"/>
    <property type="evidence" value="ECO:0007669"/>
    <property type="project" value="UniProtKB-SubCell"/>
</dbReference>
<evidence type="ECO:0000256" key="1">
    <source>
        <dbReference type="ARBA" id="ARBA00004141"/>
    </source>
</evidence>
<proteinExistence type="inferred from homology"/>
<feature type="region of interest" description="Disordered" evidence="3">
    <location>
        <begin position="1"/>
        <end position="37"/>
    </location>
</feature>